<sequence>MYDINGDLGAGITILSDGHKGLLEAVKERCPEAEHRQCARHIIANFRKRFTGEHFRKLFWRAVKASTEESFKVVMEEIKSIDVHAYEYLKDRDPRTWSKAFFQEGRDCDAVENGVSKSFNSAVRSARRKPIITMLEEIRIFVMERIYNQRLRGMEWDLNICPAIRKKYKT</sequence>
<proteinExistence type="predicted"/>
<reference evidence="1 2" key="2">
    <citation type="journal article" date="2022" name="Mol. Ecol. Resour.">
        <title>The genomes of chicory, endive, great burdock and yacon provide insights into Asteraceae paleo-polyploidization history and plant inulin production.</title>
        <authorList>
            <person name="Fan W."/>
            <person name="Wang S."/>
            <person name="Wang H."/>
            <person name="Wang A."/>
            <person name="Jiang F."/>
            <person name="Liu H."/>
            <person name="Zhao H."/>
            <person name="Xu D."/>
            <person name="Zhang Y."/>
        </authorList>
    </citation>
    <scope>NUCLEOTIDE SEQUENCE [LARGE SCALE GENOMIC DNA]</scope>
    <source>
        <strain evidence="2">cv. Punajuju</strain>
        <tissue evidence="1">Leaves</tissue>
    </source>
</reference>
<name>A0ACB9D288_CICIN</name>
<gene>
    <name evidence="1" type="ORF">L2E82_31073</name>
</gene>
<comment type="caution">
    <text evidence="1">The sequence shown here is derived from an EMBL/GenBank/DDBJ whole genome shotgun (WGS) entry which is preliminary data.</text>
</comment>
<protein>
    <submittedName>
        <fullName evidence="1">Uncharacterized protein</fullName>
    </submittedName>
</protein>
<evidence type="ECO:0000313" key="1">
    <source>
        <dbReference type="EMBL" id="KAI3740605.1"/>
    </source>
</evidence>
<accession>A0ACB9D288</accession>
<reference evidence="2" key="1">
    <citation type="journal article" date="2022" name="Mol. Ecol. Resour.">
        <title>The genomes of chicory, endive, great burdock and yacon provide insights into Asteraceae palaeo-polyploidization history and plant inulin production.</title>
        <authorList>
            <person name="Fan W."/>
            <person name="Wang S."/>
            <person name="Wang H."/>
            <person name="Wang A."/>
            <person name="Jiang F."/>
            <person name="Liu H."/>
            <person name="Zhao H."/>
            <person name="Xu D."/>
            <person name="Zhang Y."/>
        </authorList>
    </citation>
    <scope>NUCLEOTIDE SEQUENCE [LARGE SCALE GENOMIC DNA]</scope>
    <source>
        <strain evidence="2">cv. Punajuju</strain>
    </source>
</reference>
<evidence type="ECO:0000313" key="2">
    <source>
        <dbReference type="Proteomes" id="UP001055811"/>
    </source>
</evidence>
<dbReference type="Proteomes" id="UP001055811">
    <property type="component" value="Linkage Group LG05"/>
</dbReference>
<keyword evidence="2" id="KW-1185">Reference proteome</keyword>
<dbReference type="EMBL" id="CM042013">
    <property type="protein sequence ID" value="KAI3740605.1"/>
    <property type="molecule type" value="Genomic_DNA"/>
</dbReference>
<organism evidence="1 2">
    <name type="scientific">Cichorium intybus</name>
    <name type="common">Chicory</name>
    <dbReference type="NCBI Taxonomy" id="13427"/>
    <lineage>
        <taxon>Eukaryota</taxon>
        <taxon>Viridiplantae</taxon>
        <taxon>Streptophyta</taxon>
        <taxon>Embryophyta</taxon>
        <taxon>Tracheophyta</taxon>
        <taxon>Spermatophyta</taxon>
        <taxon>Magnoliopsida</taxon>
        <taxon>eudicotyledons</taxon>
        <taxon>Gunneridae</taxon>
        <taxon>Pentapetalae</taxon>
        <taxon>asterids</taxon>
        <taxon>campanulids</taxon>
        <taxon>Asterales</taxon>
        <taxon>Asteraceae</taxon>
        <taxon>Cichorioideae</taxon>
        <taxon>Cichorieae</taxon>
        <taxon>Cichoriinae</taxon>
        <taxon>Cichorium</taxon>
    </lineage>
</organism>